<dbReference type="EMBL" id="JBHUGZ010000015">
    <property type="protein sequence ID" value="MFD1985378.1"/>
    <property type="molecule type" value="Genomic_DNA"/>
</dbReference>
<proteinExistence type="predicted"/>
<keyword evidence="2" id="KW-1185">Reference proteome</keyword>
<dbReference type="Proteomes" id="UP001597405">
    <property type="component" value="Unassembled WGS sequence"/>
</dbReference>
<name>A0ABW4UFL8_9HYPH</name>
<evidence type="ECO:0000313" key="1">
    <source>
        <dbReference type="EMBL" id="MFD1985378.1"/>
    </source>
</evidence>
<reference evidence="2" key="1">
    <citation type="journal article" date="2019" name="Int. J. Syst. Evol. Microbiol.">
        <title>The Global Catalogue of Microorganisms (GCM) 10K type strain sequencing project: providing services to taxonomists for standard genome sequencing and annotation.</title>
        <authorList>
            <consortium name="The Broad Institute Genomics Platform"/>
            <consortium name="The Broad Institute Genome Sequencing Center for Infectious Disease"/>
            <person name="Wu L."/>
            <person name="Ma J."/>
        </authorList>
    </citation>
    <scope>NUCLEOTIDE SEQUENCE [LARGE SCALE GENOMIC DNA]</scope>
    <source>
        <strain evidence="2">CGMCC 1.16225</strain>
    </source>
</reference>
<protein>
    <submittedName>
        <fullName evidence="1">Uncharacterized protein</fullName>
    </submittedName>
</protein>
<gene>
    <name evidence="1" type="ORF">ACFSOZ_22890</name>
</gene>
<evidence type="ECO:0000313" key="2">
    <source>
        <dbReference type="Proteomes" id="UP001597405"/>
    </source>
</evidence>
<sequence>MPREQMIERLEQALALVRIGSFLNESPFPYLVGKSASGNSSVLGTSTIYFNIR</sequence>
<comment type="caution">
    <text evidence="1">The sequence shown here is derived from an EMBL/GenBank/DDBJ whole genome shotgun (WGS) entry which is preliminary data.</text>
</comment>
<accession>A0ABW4UFL8</accession>
<organism evidence="1 2">
    <name type="scientific">Mesorhizobium newzealandense</name>
    <dbReference type="NCBI Taxonomy" id="1300302"/>
    <lineage>
        <taxon>Bacteria</taxon>
        <taxon>Pseudomonadati</taxon>
        <taxon>Pseudomonadota</taxon>
        <taxon>Alphaproteobacteria</taxon>
        <taxon>Hyphomicrobiales</taxon>
        <taxon>Phyllobacteriaceae</taxon>
        <taxon>Mesorhizobium</taxon>
    </lineage>
</organism>